<sequence>MSCSALSQGLVFGKSEFPDRGSDTRMDRLTALMERFQLRVEAAAPEDANLLALAGADGTPGELLFYPAGTGRAGDPLFAARVSWSGESNPFLAALPEVVRFDLSADPEARAVVELIRVEVAARRCGAQSVVNRLGEVLMVRLLRDQIAQGATRPGLLAGLADPRLSRAIVAIHDHPGRVWSNGDLAAEAGLSLSRFAELFAAQVGETPMGYLRRWRLILAAQDLGRGDRVDRVARRYAYGSPEAFARAFRRAHGVAPMSLRAG</sequence>
<dbReference type="GO" id="GO:0003700">
    <property type="term" value="F:DNA-binding transcription factor activity"/>
    <property type="evidence" value="ECO:0007669"/>
    <property type="project" value="InterPro"/>
</dbReference>
<dbReference type="Gene3D" id="1.10.10.60">
    <property type="entry name" value="Homeodomain-like"/>
    <property type="match status" value="2"/>
</dbReference>
<dbReference type="PROSITE" id="PS00041">
    <property type="entry name" value="HTH_ARAC_FAMILY_1"/>
    <property type="match status" value="1"/>
</dbReference>
<dbReference type="Proteomes" id="UP000001023">
    <property type="component" value="Chromosome"/>
</dbReference>
<dbReference type="STRING" id="246200.SPO1161"/>
<accession>Q5LU94</accession>
<evidence type="ECO:0000259" key="4">
    <source>
        <dbReference type="PROSITE" id="PS01124"/>
    </source>
</evidence>
<dbReference type="Pfam" id="PF12852">
    <property type="entry name" value="Cupin_6"/>
    <property type="match status" value="1"/>
</dbReference>
<dbReference type="EMBL" id="CP000031">
    <property type="protein sequence ID" value="AAV94460.1"/>
    <property type="molecule type" value="Genomic_DNA"/>
</dbReference>
<dbReference type="PANTHER" id="PTHR46796">
    <property type="entry name" value="HTH-TYPE TRANSCRIPTIONAL ACTIVATOR RHAS-RELATED"/>
    <property type="match status" value="1"/>
</dbReference>
<dbReference type="InterPro" id="IPR018062">
    <property type="entry name" value="HTH_AraC-typ_CS"/>
</dbReference>
<dbReference type="InterPro" id="IPR009057">
    <property type="entry name" value="Homeodomain-like_sf"/>
</dbReference>
<dbReference type="InterPro" id="IPR032783">
    <property type="entry name" value="AraC_lig"/>
</dbReference>
<evidence type="ECO:0000313" key="5">
    <source>
        <dbReference type="EMBL" id="AAV94460.1"/>
    </source>
</evidence>
<organism evidence="5 6">
    <name type="scientific">Ruegeria pomeroyi (strain ATCC 700808 / DSM 15171 / DSS-3)</name>
    <name type="common">Silicibacter pomeroyi</name>
    <dbReference type="NCBI Taxonomy" id="246200"/>
    <lineage>
        <taxon>Bacteria</taxon>
        <taxon>Pseudomonadati</taxon>
        <taxon>Pseudomonadota</taxon>
        <taxon>Alphaproteobacteria</taxon>
        <taxon>Rhodobacterales</taxon>
        <taxon>Roseobacteraceae</taxon>
        <taxon>Ruegeria</taxon>
    </lineage>
</organism>
<dbReference type="GO" id="GO:0043565">
    <property type="term" value="F:sequence-specific DNA binding"/>
    <property type="evidence" value="ECO:0007669"/>
    <property type="project" value="InterPro"/>
</dbReference>
<dbReference type="PANTHER" id="PTHR46796:SF7">
    <property type="entry name" value="ARAC FAMILY TRANSCRIPTIONAL REGULATOR"/>
    <property type="match status" value="1"/>
</dbReference>
<evidence type="ECO:0000313" key="6">
    <source>
        <dbReference type="Proteomes" id="UP000001023"/>
    </source>
</evidence>
<dbReference type="InterPro" id="IPR050204">
    <property type="entry name" value="AraC_XylS_family_regulators"/>
</dbReference>
<dbReference type="SMART" id="SM00342">
    <property type="entry name" value="HTH_ARAC"/>
    <property type="match status" value="1"/>
</dbReference>
<dbReference type="HOGENOM" id="CLU_000445_81_0_5"/>
<dbReference type="SUPFAM" id="SSF46689">
    <property type="entry name" value="Homeodomain-like"/>
    <property type="match status" value="2"/>
</dbReference>
<keyword evidence="1" id="KW-0805">Transcription regulation</keyword>
<evidence type="ECO:0000256" key="3">
    <source>
        <dbReference type="ARBA" id="ARBA00023163"/>
    </source>
</evidence>
<dbReference type="PROSITE" id="PS01124">
    <property type="entry name" value="HTH_ARAC_FAMILY_2"/>
    <property type="match status" value="1"/>
</dbReference>
<dbReference type="KEGG" id="sil:SPO1161"/>
<reference evidence="5 6" key="1">
    <citation type="journal article" date="2004" name="Nature">
        <title>Genome sequence of Silicibacter pomeroyi reveals adaptations to the marine environment.</title>
        <authorList>
            <person name="Moran M.A."/>
            <person name="Buchan A."/>
            <person name="Gonzalez J.M."/>
            <person name="Heidelberg J.F."/>
            <person name="Whitman W.B."/>
            <person name="Kiene R.P."/>
            <person name="Henriksen J.R."/>
            <person name="King G.M."/>
            <person name="Belas R."/>
            <person name="Fuqua C."/>
            <person name="Brinkac L."/>
            <person name="Lewis M."/>
            <person name="Johri S."/>
            <person name="Weaver B."/>
            <person name="Pai G."/>
            <person name="Eisen J.A."/>
            <person name="Rahe E."/>
            <person name="Sheldon W.M."/>
            <person name="Ye W."/>
            <person name="Miller T.R."/>
            <person name="Carlton J."/>
            <person name="Rasko D.A."/>
            <person name="Paulsen I.T."/>
            <person name="Ren Q."/>
            <person name="Daugherty S.C."/>
            <person name="Deboy R.T."/>
            <person name="Dodson R.J."/>
            <person name="Durkin A.S."/>
            <person name="Madupu R."/>
            <person name="Nelson W.C."/>
            <person name="Sullivan S.A."/>
            <person name="Rosovitz M.J."/>
            <person name="Haft D.H."/>
            <person name="Selengut J."/>
            <person name="Ward N."/>
        </authorList>
    </citation>
    <scope>NUCLEOTIDE SEQUENCE [LARGE SCALE GENOMIC DNA]</scope>
    <source>
        <strain evidence="6">ATCC 700808 / DSM 15171 / DSS-3</strain>
    </source>
</reference>
<protein>
    <submittedName>
        <fullName evidence="5">Transcriptional regulator, AraC family</fullName>
    </submittedName>
</protein>
<reference evidence="5 6" key="2">
    <citation type="journal article" date="2014" name="Stand. Genomic Sci.">
        <title>An updated genome annotation for the model marine bacterium Ruegeria pomeroyi DSS-3.</title>
        <authorList>
            <person name="Rivers A.R."/>
            <person name="Smith C.B."/>
            <person name="Moran M.A."/>
        </authorList>
    </citation>
    <scope>GENOME REANNOTATION</scope>
    <source>
        <strain evidence="6">ATCC 700808 / DSM 15171 / DSS-3</strain>
    </source>
</reference>
<evidence type="ECO:0000256" key="2">
    <source>
        <dbReference type="ARBA" id="ARBA00023125"/>
    </source>
</evidence>
<dbReference type="PaxDb" id="246200-SPO1161"/>
<name>Q5LU94_RUEPO</name>
<dbReference type="Pfam" id="PF12833">
    <property type="entry name" value="HTH_18"/>
    <property type="match status" value="1"/>
</dbReference>
<keyword evidence="3" id="KW-0804">Transcription</keyword>
<keyword evidence="6" id="KW-1185">Reference proteome</keyword>
<gene>
    <name evidence="5" type="ordered locus">SPO1161</name>
</gene>
<proteinExistence type="predicted"/>
<dbReference type="AlphaFoldDB" id="Q5LU94"/>
<keyword evidence="2" id="KW-0238">DNA-binding</keyword>
<feature type="domain" description="HTH araC/xylS-type" evidence="4">
    <location>
        <begin position="166"/>
        <end position="263"/>
    </location>
</feature>
<dbReference type="InterPro" id="IPR018060">
    <property type="entry name" value="HTH_AraC"/>
</dbReference>
<dbReference type="eggNOG" id="COG2207">
    <property type="taxonomic scope" value="Bacteria"/>
</dbReference>
<evidence type="ECO:0000256" key="1">
    <source>
        <dbReference type="ARBA" id="ARBA00023015"/>
    </source>
</evidence>